<dbReference type="EMBL" id="JAHLJV010000048">
    <property type="protein sequence ID" value="KAK1585014.1"/>
    <property type="molecule type" value="Genomic_DNA"/>
</dbReference>
<dbReference type="AlphaFoldDB" id="A0AAD8PW20"/>
<dbReference type="Proteomes" id="UP001230504">
    <property type="component" value="Unassembled WGS sequence"/>
</dbReference>
<proteinExistence type="predicted"/>
<keyword evidence="1" id="KW-0732">Signal</keyword>
<accession>A0AAD8PW20</accession>
<keyword evidence="3" id="KW-1185">Reference proteome</keyword>
<name>A0AAD8PW20_9PEZI</name>
<evidence type="ECO:0000313" key="3">
    <source>
        <dbReference type="Proteomes" id="UP001230504"/>
    </source>
</evidence>
<protein>
    <submittedName>
        <fullName evidence="2">Uncharacterized protein</fullName>
    </submittedName>
</protein>
<comment type="caution">
    <text evidence="2">The sequence shown here is derived from an EMBL/GenBank/DDBJ whole genome shotgun (WGS) entry which is preliminary data.</text>
</comment>
<dbReference type="GeneID" id="85436322"/>
<sequence>MKLSIAAPICLLFATAVSAESFCGSTPDCCWKDLEACEKKLGGRCFAGARFQTEKGHFCQDNNVTLAQCDADCCSVSRKVGIGC</sequence>
<gene>
    <name evidence="2" type="ORF">LY79DRAFT_277241</name>
</gene>
<organism evidence="2 3">
    <name type="scientific">Colletotrichum navitas</name>
    <dbReference type="NCBI Taxonomy" id="681940"/>
    <lineage>
        <taxon>Eukaryota</taxon>
        <taxon>Fungi</taxon>
        <taxon>Dikarya</taxon>
        <taxon>Ascomycota</taxon>
        <taxon>Pezizomycotina</taxon>
        <taxon>Sordariomycetes</taxon>
        <taxon>Hypocreomycetidae</taxon>
        <taxon>Glomerellales</taxon>
        <taxon>Glomerellaceae</taxon>
        <taxon>Colletotrichum</taxon>
        <taxon>Colletotrichum graminicola species complex</taxon>
    </lineage>
</organism>
<feature type="chain" id="PRO_5042130426" evidence="1">
    <location>
        <begin position="20"/>
        <end position="84"/>
    </location>
</feature>
<evidence type="ECO:0000313" key="2">
    <source>
        <dbReference type="EMBL" id="KAK1585014.1"/>
    </source>
</evidence>
<feature type="signal peptide" evidence="1">
    <location>
        <begin position="1"/>
        <end position="19"/>
    </location>
</feature>
<dbReference type="RefSeq" id="XP_060412067.1">
    <property type="nucleotide sequence ID" value="XM_060552082.1"/>
</dbReference>
<reference evidence="2" key="1">
    <citation type="submission" date="2021-06" db="EMBL/GenBank/DDBJ databases">
        <title>Comparative genomics, transcriptomics and evolutionary studies reveal genomic signatures of adaptation to plant cell wall in hemibiotrophic fungi.</title>
        <authorList>
            <consortium name="DOE Joint Genome Institute"/>
            <person name="Baroncelli R."/>
            <person name="Diaz J.F."/>
            <person name="Benocci T."/>
            <person name="Peng M."/>
            <person name="Battaglia E."/>
            <person name="Haridas S."/>
            <person name="Andreopoulos W."/>
            <person name="Labutti K."/>
            <person name="Pangilinan J."/>
            <person name="Floch G.L."/>
            <person name="Makela M.R."/>
            <person name="Henrissat B."/>
            <person name="Grigoriev I.V."/>
            <person name="Crouch J.A."/>
            <person name="De Vries R.P."/>
            <person name="Sukno S.A."/>
            <person name="Thon M.R."/>
        </authorList>
    </citation>
    <scope>NUCLEOTIDE SEQUENCE</scope>
    <source>
        <strain evidence="2">CBS 125086</strain>
    </source>
</reference>
<evidence type="ECO:0000256" key="1">
    <source>
        <dbReference type="SAM" id="SignalP"/>
    </source>
</evidence>